<keyword evidence="4" id="KW-1185">Reference proteome</keyword>
<dbReference type="PANTHER" id="PTHR30349">
    <property type="entry name" value="PHAGE INTEGRASE-RELATED"/>
    <property type="match status" value="1"/>
</dbReference>
<dbReference type="InterPro" id="IPR011010">
    <property type="entry name" value="DNA_brk_join_enz"/>
</dbReference>
<proteinExistence type="predicted"/>
<name>A0ABP3K6V2_9BACI</name>
<dbReference type="EMBL" id="BAAACZ010000030">
    <property type="protein sequence ID" value="GAA0471961.1"/>
    <property type="molecule type" value="Genomic_DNA"/>
</dbReference>
<gene>
    <name evidence="3" type="ORF">GCM10008935_29910</name>
</gene>
<comment type="caution">
    <text evidence="3">The sequence shown here is derived from an EMBL/GenBank/DDBJ whole genome shotgun (WGS) entry which is preliminary data.</text>
</comment>
<evidence type="ECO:0000313" key="4">
    <source>
        <dbReference type="Proteomes" id="UP001500740"/>
    </source>
</evidence>
<reference evidence="4" key="1">
    <citation type="journal article" date="2019" name="Int. J. Syst. Evol. Microbiol.">
        <title>The Global Catalogue of Microorganisms (GCM) 10K type strain sequencing project: providing services to taxonomists for standard genome sequencing and annotation.</title>
        <authorList>
            <consortium name="The Broad Institute Genomics Platform"/>
            <consortium name="The Broad Institute Genome Sequencing Center for Infectious Disease"/>
            <person name="Wu L."/>
            <person name="Ma J."/>
        </authorList>
    </citation>
    <scope>NUCLEOTIDE SEQUENCE [LARGE SCALE GENOMIC DNA]</scope>
    <source>
        <strain evidence="4">JCM 14193</strain>
    </source>
</reference>
<dbReference type="SUPFAM" id="SSF56349">
    <property type="entry name" value="DNA breaking-rejoining enzymes"/>
    <property type="match status" value="1"/>
</dbReference>
<dbReference type="InterPro" id="IPR013762">
    <property type="entry name" value="Integrase-like_cat_sf"/>
</dbReference>
<dbReference type="Pfam" id="PF00589">
    <property type="entry name" value="Phage_integrase"/>
    <property type="match status" value="1"/>
</dbReference>
<keyword evidence="1" id="KW-0233">DNA recombination</keyword>
<dbReference type="InterPro" id="IPR050090">
    <property type="entry name" value="Tyrosine_recombinase_XerCD"/>
</dbReference>
<dbReference type="PROSITE" id="PS51898">
    <property type="entry name" value="TYR_RECOMBINASE"/>
    <property type="match status" value="1"/>
</dbReference>
<evidence type="ECO:0000256" key="1">
    <source>
        <dbReference type="ARBA" id="ARBA00023172"/>
    </source>
</evidence>
<feature type="domain" description="Tyr recombinase" evidence="2">
    <location>
        <begin position="3"/>
        <end position="176"/>
    </location>
</feature>
<dbReference type="Proteomes" id="UP001500740">
    <property type="component" value="Unassembled WGS sequence"/>
</dbReference>
<protein>
    <submittedName>
        <fullName evidence="3">Site-specific integrase</fullName>
    </submittedName>
</protein>
<dbReference type="CDD" id="cd01192">
    <property type="entry name" value="INT_C_like_3"/>
    <property type="match status" value="1"/>
</dbReference>
<evidence type="ECO:0000313" key="3">
    <source>
        <dbReference type="EMBL" id="GAA0471961.1"/>
    </source>
</evidence>
<organism evidence="3 4">
    <name type="scientific">Alkalibacillus silvisoli</name>
    <dbReference type="NCBI Taxonomy" id="392823"/>
    <lineage>
        <taxon>Bacteria</taxon>
        <taxon>Bacillati</taxon>
        <taxon>Bacillota</taxon>
        <taxon>Bacilli</taxon>
        <taxon>Bacillales</taxon>
        <taxon>Bacillaceae</taxon>
        <taxon>Alkalibacillus</taxon>
    </lineage>
</organism>
<dbReference type="Gene3D" id="1.10.443.10">
    <property type="entry name" value="Intergrase catalytic core"/>
    <property type="match status" value="1"/>
</dbReference>
<sequence length="180" mass="20943">MNEVQPIRDPEVIEKMKSILLKRSYRDWFLFVMGINTGLRISDLLSLKVEDVKNKTHITIQEQKTGKMKRFRINTDLSDHISEYIANMSDQDYMFKSKRSNKPIKRVQAYKILNAAARSVGVSEIGTHTLRKTFGYHFYKRTKDVALLQDIFNHSAPSITLRYIGINQDIIDQAIDDFSL</sequence>
<dbReference type="RefSeq" id="WP_343784984.1">
    <property type="nucleotide sequence ID" value="NZ_BAAACZ010000030.1"/>
</dbReference>
<dbReference type="PANTHER" id="PTHR30349:SF82">
    <property type="entry name" value="INTEGRASE_RECOMBINASE YOEC-RELATED"/>
    <property type="match status" value="1"/>
</dbReference>
<dbReference type="InterPro" id="IPR002104">
    <property type="entry name" value="Integrase_catalytic"/>
</dbReference>
<accession>A0ABP3K6V2</accession>
<evidence type="ECO:0000259" key="2">
    <source>
        <dbReference type="PROSITE" id="PS51898"/>
    </source>
</evidence>